<evidence type="ECO:0000256" key="3">
    <source>
        <dbReference type="SAM" id="MobiDB-lite"/>
    </source>
</evidence>
<dbReference type="Gene3D" id="6.10.250.330">
    <property type="match status" value="1"/>
</dbReference>
<feature type="compositionally biased region" description="Basic and acidic residues" evidence="3">
    <location>
        <begin position="75"/>
        <end position="93"/>
    </location>
</feature>
<comment type="similarity">
    <text evidence="1 2">Belongs to the phD/YefM antitoxin family.</text>
</comment>
<proteinExistence type="inferred from homology"/>
<dbReference type="EMBL" id="CP028844">
    <property type="protein sequence ID" value="AWB25456.1"/>
    <property type="molecule type" value="Genomic_DNA"/>
</dbReference>
<evidence type="ECO:0000313" key="5">
    <source>
        <dbReference type="Proteomes" id="UP000244755"/>
    </source>
</evidence>
<feature type="region of interest" description="Disordered" evidence="3">
    <location>
        <begin position="70"/>
        <end position="93"/>
    </location>
</feature>
<dbReference type="InterPro" id="IPR051405">
    <property type="entry name" value="phD/YefM_antitoxin"/>
</dbReference>
<dbReference type="NCBIfam" id="TIGR01552">
    <property type="entry name" value="phd_fam"/>
    <property type="match status" value="1"/>
</dbReference>
<dbReference type="SUPFAM" id="SSF143120">
    <property type="entry name" value="YefM-like"/>
    <property type="match status" value="1"/>
</dbReference>
<dbReference type="Proteomes" id="UP000244755">
    <property type="component" value="Chromosome 2"/>
</dbReference>
<dbReference type="InterPro" id="IPR036165">
    <property type="entry name" value="YefM-like_sf"/>
</dbReference>
<gene>
    <name evidence="4" type="ORF">DA075_31705</name>
</gene>
<dbReference type="Pfam" id="PF02604">
    <property type="entry name" value="PhdYeFM_antitox"/>
    <property type="match status" value="1"/>
</dbReference>
<reference evidence="4 5" key="1">
    <citation type="submission" date="2018-04" db="EMBL/GenBank/DDBJ databases">
        <title>Methylobacterium sp. PR1016A genome.</title>
        <authorList>
            <person name="Park W."/>
        </authorList>
    </citation>
    <scope>NUCLEOTIDE SEQUENCE [LARGE SCALE GENOMIC DNA]</scope>
    <source>
        <strain evidence="4 5">PR1016A</strain>
    </source>
</reference>
<organism evidence="4 5">
    <name type="scientific">Methylobacterium currus</name>
    <dbReference type="NCBI Taxonomy" id="2051553"/>
    <lineage>
        <taxon>Bacteria</taxon>
        <taxon>Pseudomonadati</taxon>
        <taxon>Pseudomonadota</taxon>
        <taxon>Alphaproteobacteria</taxon>
        <taxon>Hyphomicrobiales</taxon>
        <taxon>Methylobacteriaceae</taxon>
        <taxon>Methylobacterium</taxon>
    </lineage>
</organism>
<dbReference type="InterPro" id="IPR006442">
    <property type="entry name" value="Antitoxin_Phd/YefM"/>
</dbReference>
<dbReference type="OrthoDB" id="9802003at2"/>
<accession>A0A2R4WV89</accession>
<dbReference type="Gene3D" id="3.40.1620.10">
    <property type="entry name" value="YefM-like domain"/>
    <property type="match status" value="1"/>
</dbReference>
<dbReference type="PANTHER" id="PTHR33713">
    <property type="entry name" value="ANTITOXIN YAFN-RELATED"/>
    <property type="match status" value="1"/>
</dbReference>
<dbReference type="AlphaFoldDB" id="A0A2R4WV89"/>
<protein>
    <recommendedName>
        <fullName evidence="2">Antitoxin</fullName>
    </recommendedName>
</protein>
<dbReference type="KEGG" id="mee:DA075_31705"/>
<comment type="function">
    <text evidence="2">Antitoxin component of a type II toxin-antitoxin (TA) system.</text>
</comment>
<sequence length="93" mass="10637">MTHVRLTEFRQSIATHFDRVERDREELVVTRQGHEPLVLLPLAELESLRETLHLLGTPAKARRLMRSIEQLDAGRGVERSPIEPDQSKDTAEG</sequence>
<evidence type="ECO:0000313" key="4">
    <source>
        <dbReference type="EMBL" id="AWB25456.1"/>
    </source>
</evidence>
<dbReference type="RefSeq" id="WP_099957118.1">
    <property type="nucleotide sequence ID" value="NZ_CP028844.1"/>
</dbReference>
<name>A0A2R4WV89_9HYPH</name>
<evidence type="ECO:0000256" key="1">
    <source>
        <dbReference type="ARBA" id="ARBA00009981"/>
    </source>
</evidence>
<dbReference type="PANTHER" id="PTHR33713:SF6">
    <property type="entry name" value="ANTITOXIN YEFM"/>
    <property type="match status" value="1"/>
</dbReference>
<keyword evidence="5" id="KW-1185">Reference proteome</keyword>
<evidence type="ECO:0000256" key="2">
    <source>
        <dbReference type="RuleBase" id="RU362080"/>
    </source>
</evidence>